<evidence type="ECO:0000313" key="3">
    <source>
        <dbReference type="WBParaSite" id="PgR064_g028_t02"/>
    </source>
</evidence>
<feature type="transmembrane region" description="Helical" evidence="1">
    <location>
        <begin position="96"/>
        <end position="123"/>
    </location>
</feature>
<protein>
    <submittedName>
        <fullName evidence="3">G-protein coupled receptors family 1 profile domain-containing protein</fullName>
    </submittedName>
</protein>
<accession>A0A915BW48</accession>
<feature type="transmembrane region" description="Helical" evidence="1">
    <location>
        <begin position="217"/>
        <end position="237"/>
    </location>
</feature>
<sequence>VLLLIFSSALLFAVFRQSSTIRNIYILHESQWLADCISSLIALALAVVLLCDILCKKHIDVIFTIIPLIQSVFLLTLSVDYLIARFLPHFHHTSPFSYRIALVATAYSAIVIVVAVVAVLVYIGGKLQDESDESCLPEAALSFWAFSSLYNVCLLLQLISALFHSFLLCGKQFDCRIKTAICIRIAVIFVLFVGPTSAIVLMRILRVIHVDIMSQTVILFVLLHSLCNTTFCVYRSSQLRKALSSSLLICSS</sequence>
<keyword evidence="1" id="KW-0812">Transmembrane</keyword>
<proteinExistence type="predicted"/>
<organism evidence="2 3">
    <name type="scientific">Parascaris univalens</name>
    <name type="common">Nematode worm</name>
    <dbReference type="NCBI Taxonomy" id="6257"/>
    <lineage>
        <taxon>Eukaryota</taxon>
        <taxon>Metazoa</taxon>
        <taxon>Ecdysozoa</taxon>
        <taxon>Nematoda</taxon>
        <taxon>Chromadorea</taxon>
        <taxon>Rhabditida</taxon>
        <taxon>Spirurina</taxon>
        <taxon>Ascaridomorpha</taxon>
        <taxon>Ascaridoidea</taxon>
        <taxon>Ascarididae</taxon>
        <taxon>Parascaris</taxon>
    </lineage>
</organism>
<dbReference type="AlphaFoldDB" id="A0A915BW48"/>
<reference evidence="3" key="1">
    <citation type="submission" date="2022-11" db="UniProtKB">
        <authorList>
            <consortium name="WormBaseParasite"/>
        </authorList>
    </citation>
    <scope>IDENTIFICATION</scope>
</reference>
<feature type="transmembrane region" description="Helical" evidence="1">
    <location>
        <begin position="32"/>
        <end position="54"/>
    </location>
</feature>
<keyword evidence="2" id="KW-1185">Reference proteome</keyword>
<feature type="transmembrane region" description="Helical" evidence="1">
    <location>
        <begin position="183"/>
        <end position="205"/>
    </location>
</feature>
<dbReference type="Proteomes" id="UP000887569">
    <property type="component" value="Unplaced"/>
</dbReference>
<keyword evidence="1" id="KW-1133">Transmembrane helix</keyword>
<evidence type="ECO:0000313" key="2">
    <source>
        <dbReference type="Proteomes" id="UP000887569"/>
    </source>
</evidence>
<name>A0A915BW48_PARUN</name>
<feature type="transmembrane region" description="Helical" evidence="1">
    <location>
        <begin position="61"/>
        <end position="84"/>
    </location>
</feature>
<dbReference type="WBParaSite" id="PgR064_g028_t02">
    <property type="protein sequence ID" value="PgR064_g028_t02"/>
    <property type="gene ID" value="PgR064_g028"/>
</dbReference>
<evidence type="ECO:0000256" key="1">
    <source>
        <dbReference type="SAM" id="Phobius"/>
    </source>
</evidence>
<keyword evidence="1" id="KW-0472">Membrane</keyword>